<protein>
    <submittedName>
        <fullName evidence="2">Transcription factor jumonji/aspartyl beta-hydroxylase</fullName>
    </submittedName>
</protein>
<dbReference type="KEGG" id="pla:Plav_2998"/>
<evidence type="ECO:0000313" key="2">
    <source>
        <dbReference type="EMBL" id="ABS64605.1"/>
    </source>
</evidence>
<organism evidence="2 3">
    <name type="scientific">Parvibaculum lavamentivorans (strain DS-1 / DSM 13023 / NCIMB 13966)</name>
    <dbReference type="NCBI Taxonomy" id="402881"/>
    <lineage>
        <taxon>Bacteria</taxon>
        <taxon>Pseudomonadati</taxon>
        <taxon>Pseudomonadota</taxon>
        <taxon>Alphaproteobacteria</taxon>
        <taxon>Hyphomicrobiales</taxon>
        <taxon>Parvibaculaceae</taxon>
        <taxon>Parvibaculum</taxon>
    </lineage>
</organism>
<dbReference type="Proteomes" id="UP000006377">
    <property type="component" value="Chromosome"/>
</dbReference>
<evidence type="ECO:0000259" key="1">
    <source>
        <dbReference type="PROSITE" id="PS51184"/>
    </source>
</evidence>
<name>A7HXH2_PARL1</name>
<dbReference type="SUPFAM" id="SSF51197">
    <property type="entry name" value="Clavaminate synthase-like"/>
    <property type="match status" value="1"/>
</dbReference>
<dbReference type="Gene3D" id="2.60.120.650">
    <property type="entry name" value="Cupin"/>
    <property type="match status" value="1"/>
</dbReference>
<keyword evidence="3" id="KW-1185">Reference proteome</keyword>
<feature type="domain" description="JmjC" evidence="1">
    <location>
        <begin position="83"/>
        <end position="243"/>
    </location>
</feature>
<sequence length="303" mass="33834">MTRLIEIEQGSVTTPMPLKTFRVGHHLADHPLFSLDRLARLAGSLPADQVEFNGPVMPNQDPNLTPSNGLTPEETVRRIEETKSWMVIKNVEADPEYKALLDACLDQVAEQTGGLMGGARQRQAFIFVTSPGNVTPYHSDPELNFLLQVRGSKRMSIFDHRDREVVSAENTELFPGKHRNLPYEDGFEAKATHQHIAPGEGIFVPIFDPHWVKNGDAVSISFSITWQTEETERLVKLAYVNAVLRKLGWPQQDAGTHETWDDVKVAAYNTLRPVYDAVKKLVGDKRKALALFFGRKAAAPATV</sequence>
<dbReference type="RefSeq" id="WP_012111926.1">
    <property type="nucleotide sequence ID" value="NC_009719.1"/>
</dbReference>
<dbReference type="eggNOG" id="COG2850">
    <property type="taxonomic scope" value="Bacteria"/>
</dbReference>
<proteinExistence type="predicted"/>
<evidence type="ECO:0000313" key="3">
    <source>
        <dbReference type="Proteomes" id="UP000006377"/>
    </source>
</evidence>
<dbReference type="OrthoDB" id="3776825at2"/>
<gene>
    <name evidence="2" type="ordered locus">Plav_2998</name>
</gene>
<dbReference type="STRING" id="402881.Plav_2998"/>
<dbReference type="AlphaFoldDB" id="A7HXH2"/>
<reference evidence="2 3" key="1">
    <citation type="journal article" date="2011" name="Stand. Genomic Sci.">
        <title>Complete genome sequence of Parvibaculum lavamentivorans type strain (DS-1(T)).</title>
        <authorList>
            <person name="Schleheck D."/>
            <person name="Weiss M."/>
            <person name="Pitluck S."/>
            <person name="Bruce D."/>
            <person name="Land M.L."/>
            <person name="Han S."/>
            <person name="Saunders E."/>
            <person name="Tapia R."/>
            <person name="Detter C."/>
            <person name="Brettin T."/>
            <person name="Han J."/>
            <person name="Woyke T."/>
            <person name="Goodwin L."/>
            <person name="Pennacchio L."/>
            <person name="Nolan M."/>
            <person name="Cook A.M."/>
            <person name="Kjelleberg S."/>
            <person name="Thomas T."/>
        </authorList>
    </citation>
    <scope>NUCLEOTIDE SEQUENCE [LARGE SCALE GENOMIC DNA]</scope>
    <source>
        <strain evidence="3">DS-1 / DSM 13023 / NCIMB 13966</strain>
    </source>
</reference>
<dbReference type="HOGENOM" id="CLU_073266_0_0_5"/>
<dbReference type="PROSITE" id="PS51184">
    <property type="entry name" value="JMJC"/>
    <property type="match status" value="1"/>
</dbReference>
<dbReference type="InterPro" id="IPR003347">
    <property type="entry name" value="JmjC_dom"/>
</dbReference>
<accession>A7HXH2</accession>
<dbReference type="EMBL" id="CP000774">
    <property type="protein sequence ID" value="ABS64605.1"/>
    <property type="molecule type" value="Genomic_DNA"/>
</dbReference>